<dbReference type="SUPFAM" id="SSF54001">
    <property type="entry name" value="Cysteine proteinases"/>
    <property type="match status" value="1"/>
</dbReference>
<accession>A0ABW3WRS5</accession>
<protein>
    <submittedName>
        <fullName evidence="1">YiiX/YebB-like N1pC/P60 family cysteine hydrolase</fullName>
    </submittedName>
</protein>
<evidence type="ECO:0000313" key="2">
    <source>
        <dbReference type="Proteomes" id="UP001597241"/>
    </source>
</evidence>
<comment type="caution">
    <text evidence="1">The sequence shown here is derived from an EMBL/GenBank/DDBJ whole genome shotgun (WGS) entry which is preliminary data.</text>
</comment>
<dbReference type="EMBL" id="JBHTMV010000006">
    <property type="protein sequence ID" value="MFD1294612.1"/>
    <property type="molecule type" value="Genomic_DNA"/>
</dbReference>
<organism evidence="1 2">
    <name type="scientific">Lutibacter holmesii</name>
    <dbReference type="NCBI Taxonomy" id="1137985"/>
    <lineage>
        <taxon>Bacteria</taxon>
        <taxon>Pseudomonadati</taxon>
        <taxon>Bacteroidota</taxon>
        <taxon>Flavobacteriia</taxon>
        <taxon>Flavobacteriales</taxon>
        <taxon>Flavobacteriaceae</taxon>
        <taxon>Lutibacter</taxon>
    </lineage>
</organism>
<dbReference type="Pfam" id="PF05708">
    <property type="entry name" value="Peptidase_C92"/>
    <property type="match status" value="1"/>
</dbReference>
<gene>
    <name evidence="1" type="ORF">ACFQ5N_12275</name>
</gene>
<dbReference type="Gene3D" id="3.90.1720.10">
    <property type="entry name" value="endopeptidase domain like (from Nostoc punctiforme)"/>
    <property type="match status" value="1"/>
</dbReference>
<sequence>MFVAYGLYFKIQNNITEIDYSLLKNGDLVLRCGKSTESYAVHIADATSEFTHIGILIFENNNPYVIHAVPHKLNTVKKDAFTDFCSPKKASKIAVYRSSLTNSKIQHICNEAIRFYNEKYVFDSKYDLKTNKQLYCTELILKAFKNSGIQLHLQSKEFNYMFGKHAIIFPSEFTKLPFKKVNINS</sequence>
<dbReference type="InterPro" id="IPR024453">
    <property type="entry name" value="Peptidase_C92"/>
</dbReference>
<name>A0ABW3WRS5_9FLAO</name>
<dbReference type="InterPro" id="IPR038765">
    <property type="entry name" value="Papain-like_cys_pep_sf"/>
</dbReference>
<reference evidence="2" key="1">
    <citation type="journal article" date="2019" name="Int. J. Syst. Evol. Microbiol.">
        <title>The Global Catalogue of Microorganisms (GCM) 10K type strain sequencing project: providing services to taxonomists for standard genome sequencing and annotation.</title>
        <authorList>
            <consortium name="The Broad Institute Genomics Platform"/>
            <consortium name="The Broad Institute Genome Sequencing Center for Infectious Disease"/>
            <person name="Wu L."/>
            <person name="Ma J."/>
        </authorList>
    </citation>
    <scope>NUCLEOTIDE SEQUENCE [LARGE SCALE GENOMIC DNA]</scope>
    <source>
        <strain evidence="2">CCUG 62221</strain>
    </source>
</reference>
<dbReference type="RefSeq" id="WP_386809883.1">
    <property type="nucleotide sequence ID" value="NZ_JBHTMV010000006.1"/>
</dbReference>
<keyword evidence="2" id="KW-1185">Reference proteome</keyword>
<proteinExistence type="predicted"/>
<evidence type="ECO:0000313" key="1">
    <source>
        <dbReference type="EMBL" id="MFD1294612.1"/>
    </source>
</evidence>
<dbReference type="Proteomes" id="UP001597241">
    <property type="component" value="Unassembled WGS sequence"/>
</dbReference>